<evidence type="ECO:0000256" key="8">
    <source>
        <dbReference type="ARBA" id="ARBA00022741"/>
    </source>
</evidence>
<dbReference type="Proteomes" id="UP001595715">
    <property type="component" value="Unassembled WGS sequence"/>
</dbReference>
<keyword evidence="11 14" id="KW-1133">Transmembrane helix</keyword>
<dbReference type="CDD" id="cd06225">
    <property type="entry name" value="HAMP"/>
    <property type="match status" value="1"/>
</dbReference>
<evidence type="ECO:0000259" key="16">
    <source>
        <dbReference type="PROSITE" id="PS50885"/>
    </source>
</evidence>
<name>A0ABV8JYS5_9BACL</name>
<evidence type="ECO:0000256" key="12">
    <source>
        <dbReference type="ARBA" id="ARBA00023012"/>
    </source>
</evidence>
<dbReference type="SUPFAM" id="SSF55874">
    <property type="entry name" value="ATPase domain of HSP90 chaperone/DNA topoisomerase II/histidine kinase"/>
    <property type="match status" value="1"/>
</dbReference>
<evidence type="ECO:0000256" key="11">
    <source>
        <dbReference type="ARBA" id="ARBA00022989"/>
    </source>
</evidence>
<keyword evidence="7 14" id="KW-0812">Transmembrane</keyword>
<dbReference type="Pfam" id="PF00512">
    <property type="entry name" value="HisKA"/>
    <property type="match status" value="1"/>
</dbReference>
<dbReference type="EC" id="2.7.13.3" evidence="3"/>
<evidence type="ECO:0000256" key="3">
    <source>
        <dbReference type="ARBA" id="ARBA00012438"/>
    </source>
</evidence>
<dbReference type="EMBL" id="JBHSAM010000021">
    <property type="protein sequence ID" value="MFC4100108.1"/>
    <property type="molecule type" value="Genomic_DNA"/>
</dbReference>
<dbReference type="InterPro" id="IPR003660">
    <property type="entry name" value="HAMP_dom"/>
</dbReference>
<dbReference type="Gene3D" id="3.30.565.10">
    <property type="entry name" value="Histidine kinase-like ATPase, C-terminal domain"/>
    <property type="match status" value="1"/>
</dbReference>
<proteinExistence type="predicted"/>
<protein>
    <recommendedName>
        <fullName evidence="3">histidine kinase</fullName>
        <ecNumber evidence="3">2.7.13.3</ecNumber>
    </recommendedName>
</protein>
<evidence type="ECO:0000256" key="1">
    <source>
        <dbReference type="ARBA" id="ARBA00000085"/>
    </source>
</evidence>
<dbReference type="SMART" id="SM00388">
    <property type="entry name" value="HisKA"/>
    <property type="match status" value="1"/>
</dbReference>
<feature type="transmembrane region" description="Helical" evidence="14">
    <location>
        <begin position="9"/>
        <end position="31"/>
    </location>
</feature>
<dbReference type="InterPro" id="IPR003594">
    <property type="entry name" value="HATPase_dom"/>
</dbReference>
<keyword evidence="4" id="KW-1003">Cell membrane</keyword>
<evidence type="ECO:0000259" key="15">
    <source>
        <dbReference type="PROSITE" id="PS50109"/>
    </source>
</evidence>
<evidence type="ECO:0000256" key="5">
    <source>
        <dbReference type="ARBA" id="ARBA00022553"/>
    </source>
</evidence>
<dbReference type="SUPFAM" id="SSF47384">
    <property type="entry name" value="Homodimeric domain of signal transducing histidine kinase"/>
    <property type="match status" value="1"/>
</dbReference>
<comment type="subcellular location">
    <subcellularLocation>
        <location evidence="2">Cell membrane</location>
        <topology evidence="2">Multi-pass membrane protein</topology>
    </subcellularLocation>
</comment>
<evidence type="ECO:0000256" key="4">
    <source>
        <dbReference type="ARBA" id="ARBA00022475"/>
    </source>
</evidence>
<dbReference type="RefSeq" id="WP_377718784.1">
    <property type="nucleotide sequence ID" value="NZ_JBHSAM010000021.1"/>
</dbReference>
<dbReference type="GO" id="GO:0016301">
    <property type="term" value="F:kinase activity"/>
    <property type="evidence" value="ECO:0007669"/>
    <property type="project" value="UniProtKB-KW"/>
</dbReference>
<evidence type="ECO:0000256" key="2">
    <source>
        <dbReference type="ARBA" id="ARBA00004651"/>
    </source>
</evidence>
<evidence type="ECO:0000313" key="17">
    <source>
        <dbReference type="EMBL" id="MFC4100108.1"/>
    </source>
</evidence>
<feature type="transmembrane region" description="Helical" evidence="14">
    <location>
        <begin position="153"/>
        <end position="173"/>
    </location>
</feature>
<dbReference type="Gene3D" id="6.10.340.10">
    <property type="match status" value="1"/>
</dbReference>
<accession>A0ABV8JYS5</accession>
<keyword evidence="12" id="KW-0902">Two-component regulatory system</keyword>
<evidence type="ECO:0000256" key="6">
    <source>
        <dbReference type="ARBA" id="ARBA00022679"/>
    </source>
</evidence>
<dbReference type="PANTHER" id="PTHR45436">
    <property type="entry name" value="SENSOR HISTIDINE KINASE YKOH"/>
    <property type="match status" value="1"/>
</dbReference>
<feature type="domain" description="HAMP" evidence="16">
    <location>
        <begin position="175"/>
        <end position="228"/>
    </location>
</feature>
<dbReference type="Pfam" id="PF02518">
    <property type="entry name" value="HATPase_c"/>
    <property type="match status" value="1"/>
</dbReference>
<evidence type="ECO:0000256" key="10">
    <source>
        <dbReference type="ARBA" id="ARBA00022840"/>
    </source>
</evidence>
<comment type="catalytic activity">
    <reaction evidence="1">
        <text>ATP + protein L-histidine = ADP + protein N-phospho-L-histidine.</text>
        <dbReference type="EC" id="2.7.13.3"/>
    </reaction>
</comment>
<evidence type="ECO:0000256" key="7">
    <source>
        <dbReference type="ARBA" id="ARBA00022692"/>
    </source>
</evidence>
<dbReference type="PROSITE" id="PS50885">
    <property type="entry name" value="HAMP"/>
    <property type="match status" value="1"/>
</dbReference>
<dbReference type="PRINTS" id="PR00344">
    <property type="entry name" value="BCTRLSENSOR"/>
</dbReference>
<dbReference type="InterPro" id="IPR005467">
    <property type="entry name" value="His_kinase_dom"/>
</dbReference>
<keyword evidence="5" id="KW-0597">Phosphoprotein</keyword>
<keyword evidence="18" id="KW-1185">Reference proteome</keyword>
<dbReference type="SMART" id="SM00304">
    <property type="entry name" value="HAMP"/>
    <property type="match status" value="1"/>
</dbReference>
<evidence type="ECO:0000256" key="9">
    <source>
        <dbReference type="ARBA" id="ARBA00022777"/>
    </source>
</evidence>
<keyword evidence="8" id="KW-0547">Nucleotide-binding</keyword>
<gene>
    <name evidence="17" type="ORF">ACFOZ8_10585</name>
</gene>
<dbReference type="PROSITE" id="PS50109">
    <property type="entry name" value="HIS_KIN"/>
    <property type="match status" value="1"/>
</dbReference>
<dbReference type="InterPro" id="IPR004358">
    <property type="entry name" value="Sig_transdc_His_kin-like_C"/>
</dbReference>
<dbReference type="SUPFAM" id="SSF158472">
    <property type="entry name" value="HAMP domain-like"/>
    <property type="match status" value="1"/>
</dbReference>
<dbReference type="CDD" id="cd00075">
    <property type="entry name" value="HATPase"/>
    <property type="match status" value="1"/>
</dbReference>
<reference evidence="18" key="1">
    <citation type="journal article" date="2019" name="Int. J. Syst. Evol. Microbiol.">
        <title>The Global Catalogue of Microorganisms (GCM) 10K type strain sequencing project: providing services to taxonomists for standard genome sequencing and annotation.</title>
        <authorList>
            <consortium name="The Broad Institute Genomics Platform"/>
            <consortium name="The Broad Institute Genome Sequencing Center for Infectious Disease"/>
            <person name="Wu L."/>
            <person name="Ma J."/>
        </authorList>
    </citation>
    <scope>NUCLEOTIDE SEQUENCE [LARGE SCALE GENOMIC DNA]</scope>
    <source>
        <strain evidence="18">IBRC-M 10987</strain>
    </source>
</reference>
<keyword evidence="13 14" id="KW-0472">Membrane</keyword>
<dbReference type="Gene3D" id="1.10.287.130">
    <property type="match status" value="1"/>
</dbReference>
<evidence type="ECO:0000313" key="18">
    <source>
        <dbReference type="Proteomes" id="UP001595715"/>
    </source>
</evidence>
<keyword evidence="10" id="KW-0067">ATP-binding</keyword>
<dbReference type="InterPro" id="IPR050428">
    <property type="entry name" value="TCS_sensor_his_kinase"/>
</dbReference>
<dbReference type="SMART" id="SM00387">
    <property type="entry name" value="HATPase_c"/>
    <property type="match status" value="1"/>
</dbReference>
<evidence type="ECO:0000256" key="13">
    <source>
        <dbReference type="ARBA" id="ARBA00023136"/>
    </source>
</evidence>
<organism evidence="17 18">
    <name type="scientific">Paenibacillus xanthanilyticus</name>
    <dbReference type="NCBI Taxonomy" id="1783531"/>
    <lineage>
        <taxon>Bacteria</taxon>
        <taxon>Bacillati</taxon>
        <taxon>Bacillota</taxon>
        <taxon>Bacilli</taxon>
        <taxon>Bacillales</taxon>
        <taxon>Paenibacillaceae</taxon>
        <taxon>Paenibacillus</taxon>
    </lineage>
</organism>
<keyword evidence="6" id="KW-0808">Transferase</keyword>
<keyword evidence="9 17" id="KW-0418">Kinase</keyword>
<dbReference type="PANTHER" id="PTHR45436:SF5">
    <property type="entry name" value="SENSOR HISTIDINE KINASE TRCS"/>
    <property type="match status" value="1"/>
</dbReference>
<sequence length="466" mass="50143">MIRTLRARVVLTYIGVVTVSVVAAFLVYNLAFSGPETRRYEREAKAALHAAVQLYERVQPADEDVFWEGIARTRGAALRLYEADGAYREYGEAVGMEEAVVSTGDIAAILDGREPTLEADPACGCELAVGTRLSGGGAGTVLVMFPRPIEGDYSVLVILGVVLAAGSGLFLFVSGRLVGPIRSMTAAATRMSEGDLRIRLPDTRSKDELGDLSRAFNHMAGQLERQDRMRQQFVANVSHELQSPLTSIRGFASMLRSPGIPEADRDRALRAIHEESGRLSKLSGHLLMLATLDAGHCPFDPQPVRVDEQVRRSMLLLEPLWSAKEIEVACDLPALAAAGNHALLEQLWVNLLGNAIKYTPAKGRIAVTGTSVADEISITVADTGIGIDPADLERIFERFYKADQARSRNVEGSGLGLSIAKQIILLHQGRIEASSVPGSGSAFTVHLPAARRPAGASFPAERGVAR</sequence>
<comment type="caution">
    <text evidence="17">The sequence shown here is derived from an EMBL/GenBank/DDBJ whole genome shotgun (WGS) entry which is preliminary data.</text>
</comment>
<dbReference type="CDD" id="cd00082">
    <property type="entry name" value="HisKA"/>
    <property type="match status" value="1"/>
</dbReference>
<dbReference type="InterPro" id="IPR003661">
    <property type="entry name" value="HisK_dim/P_dom"/>
</dbReference>
<evidence type="ECO:0000256" key="14">
    <source>
        <dbReference type="SAM" id="Phobius"/>
    </source>
</evidence>
<dbReference type="InterPro" id="IPR036097">
    <property type="entry name" value="HisK_dim/P_sf"/>
</dbReference>
<dbReference type="InterPro" id="IPR036890">
    <property type="entry name" value="HATPase_C_sf"/>
</dbReference>
<feature type="domain" description="Histidine kinase" evidence="15">
    <location>
        <begin position="236"/>
        <end position="451"/>
    </location>
</feature>
<dbReference type="Pfam" id="PF00672">
    <property type="entry name" value="HAMP"/>
    <property type="match status" value="1"/>
</dbReference>